<dbReference type="GO" id="GO:0006032">
    <property type="term" value="P:chitin catabolic process"/>
    <property type="evidence" value="ECO:0007669"/>
    <property type="project" value="TreeGrafter"/>
</dbReference>
<proteinExistence type="predicted"/>
<dbReference type="RefSeq" id="YP_009505583.1">
    <property type="nucleotide sequence ID" value="NC_038295.1"/>
</dbReference>
<dbReference type="SMART" id="SM00636">
    <property type="entry name" value="Glyco_18"/>
    <property type="match status" value="1"/>
</dbReference>
<dbReference type="GO" id="GO:0005975">
    <property type="term" value="P:carbohydrate metabolic process"/>
    <property type="evidence" value="ECO:0007669"/>
    <property type="project" value="InterPro"/>
</dbReference>
<dbReference type="GO" id="GO:0075509">
    <property type="term" value="P:endocytosis involved in viral entry into host cell"/>
    <property type="evidence" value="ECO:0007669"/>
    <property type="project" value="InterPro"/>
</dbReference>
<dbReference type="InterPro" id="IPR002552">
    <property type="entry name" value="Spike_S2_CoV"/>
</dbReference>
<evidence type="ECO:0000313" key="4">
    <source>
        <dbReference type="Proteomes" id="UP000096080"/>
    </source>
</evidence>
<keyword evidence="4" id="KW-1185">Reference proteome</keyword>
<evidence type="ECO:0000313" key="3">
    <source>
        <dbReference type="EMBL" id="ADN95979.2"/>
    </source>
</evidence>
<dbReference type="InterPro" id="IPR001223">
    <property type="entry name" value="Glyco_hydro18_cat"/>
</dbReference>
<dbReference type="PROSITE" id="PS51910">
    <property type="entry name" value="GH18_2"/>
    <property type="match status" value="1"/>
</dbReference>
<feature type="transmembrane region" description="Helical" evidence="1">
    <location>
        <begin position="1152"/>
        <end position="1174"/>
    </location>
</feature>
<dbReference type="InterPro" id="IPR050314">
    <property type="entry name" value="Glycosyl_Hydrlase_18"/>
</dbReference>
<keyword evidence="1" id="KW-0812">Transmembrane</keyword>
<evidence type="ECO:0000259" key="2">
    <source>
        <dbReference type="PROSITE" id="PS51910"/>
    </source>
</evidence>
<keyword evidence="1" id="KW-1133">Transmembrane helix</keyword>
<dbReference type="Pfam" id="PF00704">
    <property type="entry name" value="Glyco_hydro_18"/>
    <property type="match status" value="1"/>
</dbReference>
<dbReference type="SUPFAM" id="SSF51445">
    <property type="entry name" value="(Trans)glycosidases"/>
    <property type="match status" value="1"/>
</dbReference>
<dbReference type="Pfam" id="PF01601">
    <property type="entry name" value="CoV_S2"/>
    <property type="match status" value="1"/>
</dbReference>
<dbReference type="GO" id="GO:0046813">
    <property type="term" value="P:receptor-mediated virion attachment to host cell"/>
    <property type="evidence" value="ECO:0007669"/>
    <property type="project" value="InterPro"/>
</dbReference>
<sequence length="1190" mass="129390">MMLLILPLILLCSSTHAYRVQFVAPVPLNWINCYTTDCVSWQACPTTVAALVCVRFTAVAPSFYLSANNTLIGYNADPNTFYDLITMVQQSTYSFSQAQTDTPPTKQCNGPSTILSGQCLTPADSCLDPLCPTTSFFETGSLDSLTLDTQCVASYKGYGSVYGTPCEPFAPQLSPYFTKNVPNTPGFTDYGVNRQSPKLGCYYEKWAKYRPKPYTATIDSLAGCDIVFFFVNTLSDRSGNMGVFEREEGDWNTIAAIKTKFPTTQVFLTFGGWTSDNKIMSAAMSNSTILNDINTLSSRLGVSVDFDIEFPGSSNGNAAVFPYDEALITSFMTDICNFQHSAGRQCAWGGLSVGSHWHPTLINKLSTIAGVDYFPIFGYDLHGSWAPIPRQQSALVNYSPDPTVSGGGPLNTYSLITSVDNFLTIVPASKLILGLPMYARGYLVDSSNSVLGSFPLTGPMLGPGETGSDLIVTTTTYGEVPATYNPVTDTIRRDPDQPGFYIMERPLPSAQKGLIYFMNTTTFAHIHTVLKAKGVFQYYLYASSMDQNVPSTSLKYSKIIKTNRQRRAVNPSTVFYNYPTSAVNVPTNCPNIVLWAEGLVATTSIYQGCQRENAASSLCWYRQSSFLCVPSTEVTLITKTTKSCKGINTNTLLPTSSASSVMCLDLTLYTTEVSLCGNINAPTPTTKVQLSLPSPDSLTWGYASTPIYSGYLTHTEVISKPPFCTSFTSLPSCAELICGSNSLCYTKLTEFGKLNMCTALGDAISVYNSVITDIVESQATLDALYTEMLDVAMTKFGTVAQTRKKRFVEFIALGVASVALVEATVAIGLAVANANDIRELRGDVKNLRDESAANFKAIEEKHNAFVKTTADGFAAQNEVNKGFNSNIDTLQNSLKDMAIVTSQKFKELDQAIQSLVSSINSLQLKLDTEIQLSANSDSALARVLTALSLGHRTNRNLDRHISQVRTCLASIQQNSLAGCVNQGSNSIPLGIRVFNETGDLKIVFFYATRQRLGYLQFKATSAFCTNGTLVTAAPGCIFTANGTQIEHSKIGPLTPCGSSFVSLPIATCPTGSVDIEGVKPSLTPNFEVPQLELKPPKLEVNLTNVNLSDYIRPITPVDLSKIEDLQARFDKLNLTLTELSHISSSGSGLPTWAIIFIVCVAVVIVLVFIVTIYMNTRQSTRLDSFLSKIR</sequence>
<feature type="domain" description="GH18" evidence="2">
    <location>
        <begin position="197"/>
        <end position="454"/>
    </location>
</feature>
<dbReference type="GO" id="GO:0019064">
    <property type="term" value="P:fusion of virus membrane with host plasma membrane"/>
    <property type="evidence" value="ECO:0007669"/>
    <property type="project" value="InterPro"/>
</dbReference>
<protein>
    <submittedName>
        <fullName evidence="3">Spike glycoprotein</fullName>
    </submittedName>
</protein>
<dbReference type="PANTHER" id="PTHR11177:SF317">
    <property type="entry name" value="CHITINASE 12-RELATED"/>
    <property type="match status" value="1"/>
</dbReference>
<dbReference type="Proteomes" id="UP000096080">
    <property type="component" value="Genome"/>
</dbReference>
<organism evidence="3 4">
    <name type="scientific">Fathead minnow nidovirus</name>
    <dbReference type="NCBI Taxonomy" id="889873"/>
    <lineage>
        <taxon>Viruses</taxon>
        <taxon>Riboviria</taxon>
        <taxon>Orthornavirae</taxon>
        <taxon>Pisuviricota</taxon>
        <taxon>Pisoniviricetes</taxon>
        <taxon>Nidovirales</taxon>
        <taxon>Tornidovirineae</taxon>
        <taxon>Tobaniviridae</taxon>
        <taxon>Piscanivirinae</taxon>
        <taxon>Bafinivirus</taxon>
        <taxon>Pimfabavirus</taxon>
        <taxon>Bafinivirus pimephalae</taxon>
        <taxon>Fathead minnow nidovirus 1</taxon>
    </lineage>
</organism>
<dbReference type="InterPro" id="IPR017853">
    <property type="entry name" value="GH"/>
</dbReference>
<dbReference type="InterPro" id="IPR011583">
    <property type="entry name" value="Chitinase_II/V-like_cat"/>
</dbReference>
<dbReference type="KEGG" id="vg:37616445"/>
<dbReference type="EMBL" id="GU002364">
    <property type="protein sequence ID" value="ADN95979.2"/>
    <property type="molecule type" value="Genomic_RNA"/>
</dbReference>
<dbReference type="GO" id="GO:0005576">
    <property type="term" value="C:extracellular region"/>
    <property type="evidence" value="ECO:0007669"/>
    <property type="project" value="TreeGrafter"/>
</dbReference>
<dbReference type="GO" id="GO:0008061">
    <property type="term" value="F:chitin binding"/>
    <property type="evidence" value="ECO:0007669"/>
    <property type="project" value="InterPro"/>
</dbReference>
<evidence type="ECO:0000256" key="1">
    <source>
        <dbReference type="SAM" id="Phobius"/>
    </source>
</evidence>
<dbReference type="Gene3D" id="3.20.20.80">
    <property type="entry name" value="Glycosidases"/>
    <property type="match status" value="1"/>
</dbReference>
<dbReference type="GO" id="GO:0019031">
    <property type="term" value="C:viral envelope"/>
    <property type="evidence" value="ECO:0007669"/>
    <property type="project" value="InterPro"/>
</dbReference>
<gene>
    <name evidence="3" type="primary">S</name>
</gene>
<dbReference type="GeneID" id="37616445"/>
<dbReference type="GO" id="GO:0039654">
    <property type="term" value="P:fusion of virus membrane with host endosome membrane"/>
    <property type="evidence" value="ECO:0007669"/>
    <property type="project" value="InterPro"/>
</dbReference>
<dbReference type="GO" id="GO:0055036">
    <property type="term" value="C:virion membrane"/>
    <property type="evidence" value="ECO:0007669"/>
    <property type="project" value="InterPro"/>
</dbReference>
<dbReference type="GO" id="GO:0016020">
    <property type="term" value="C:membrane"/>
    <property type="evidence" value="ECO:0007669"/>
    <property type="project" value="InterPro"/>
</dbReference>
<accession>I6LMN1</accession>
<keyword evidence="1" id="KW-0472">Membrane</keyword>
<dbReference type="PANTHER" id="PTHR11177">
    <property type="entry name" value="CHITINASE"/>
    <property type="match status" value="1"/>
</dbReference>
<dbReference type="SMR" id="I6LMN1"/>
<reference evidence="3 4" key="1">
    <citation type="journal article" date="2012" name="J. Gen. Virol.">
        <title>Genetic analysis of a novel nidovirus from fathead minnows.</title>
        <authorList>
            <person name="Batts W.N."/>
            <person name="Goodwin A.E."/>
            <person name="Winton J.R."/>
        </authorList>
    </citation>
    <scope>NUCLEOTIDE SEQUENCE [LARGE SCALE GENOMIC DNA]</scope>
</reference>
<dbReference type="GO" id="GO:0004568">
    <property type="term" value="F:chitinase activity"/>
    <property type="evidence" value="ECO:0007669"/>
    <property type="project" value="TreeGrafter"/>
</dbReference>
<name>I6LMN1_9NIDO</name>